<feature type="transmembrane region" description="Helical" evidence="6">
    <location>
        <begin position="133"/>
        <end position="158"/>
    </location>
</feature>
<dbReference type="InterPro" id="IPR000412">
    <property type="entry name" value="ABC_2_transport"/>
</dbReference>
<feature type="transmembrane region" description="Helical" evidence="6">
    <location>
        <begin position="52"/>
        <end position="71"/>
    </location>
</feature>
<comment type="caution">
    <text evidence="8">The sequence shown here is derived from an EMBL/GenBank/DDBJ whole genome shotgun (WGS) entry which is preliminary data.</text>
</comment>
<dbReference type="PANTHER" id="PTHR43229:SF2">
    <property type="entry name" value="NODULATION PROTEIN J"/>
    <property type="match status" value="1"/>
</dbReference>
<comment type="subcellular location">
    <subcellularLocation>
        <location evidence="1">Membrane</location>
        <topology evidence="1">Multi-pass membrane protein</topology>
    </subcellularLocation>
</comment>
<feature type="transmembrane region" description="Helical" evidence="6">
    <location>
        <begin position="20"/>
        <end position="40"/>
    </location>
</feature>
<dbReference type="PANTHER" id="PTHR43229">
    <property type="entry name" value="NODULATION PROTEIN J"/>
    <property type="match status" value="1"/>
</dbReference>
<evidence type="ECO:0000256" key="2">
    <source>
        <dbReference type="ARBA" id="ARBA00022692"/>
    </source>
</evidence>
<keyword evidence="4 6" id="KW-0472">Membrane</keyword>
<dbReference type="GO" id="GO:0140359">
    <property type="term" value="F:ABC-type transporter activity"/>
    <property type="evidence" value="ECO:0007669"/>
    <property type="project" value="InterPro"/>
</dbReference>
<dbReference type="PIRSF" id="PIRSF006648">
    <property type="entry name" value="DrrB"/>
    <property type="match status" value="1"/>
</dbReference>
<evidence type="ECO:0000256" key="1">
    <source>
        <dbReference type="ARBA" id="ARBA00004141"/>
    </source>
</evidence>
<evidence type="ECO:0000313" key="9">
    <source>
        <dbReference type="Proteomes" id="UP000474967"/>
    </source>
</evidence>
<sequence>MTLSLLRLETVRMLRDPKYLALAVAAPIGFYLLFATLFGGGPTPPGELPGTIEIMVAMAAYGAIWAVLSTTGPRIAEERQTEWLQQLRSMPISAGTVLGSKVVASVLTALPAIVLVCLTAALAKGVTLTAGQWIALVIALWLGSTTFAALGIAIGFLVGSDVAYPLSYGLYMAMSALGGLWVPPAILPTGLSDVALWMPTYRLATLGWEIAGGKLPDLTSIAILVAWTAGLAGVAFLAYRRPRIRRHRIRRPRASQTPVVVVPAPDRLAR</sequence>
<reference evidence="8 9" key="1">
    <citation type="journal article" date="2014" name="J. Microbiol.">
        <title>Diaminobutyricibacter tongyongensis gen. nov., sp. nov. and Homoserinibacter gongjuensis gen. nov., sp. nov. belong to the family Microbacteriaceae.</title>
        <authorList>
            <person name="Kim S.J."/>
            <person name="Ahn J.H."/>
            <person name="Weon H.Y."/>
            <person name="Hamada M."/>
            <person name="Suzuki K."/>
            <person name="Kwon S.W."/>
        </authorList>
    </citation>
    <scope>NUCLEOTIDE SEQUENCE [LARGE SCALE GENOMIC DNA]</scope>
    <source>
        <strain evidence="8 9">NBRC 108724</strain>
    </source>
</reference>
<protein>
    <submittedName>
        <fullName evidence="8">ABC transporter permease</fullName>
    </submittedName>
</protein>
<dbReference type="InterPro" id="IPR051784">
    <property type="entry name" value="Nod_factor_ABC_transporter"/>
</dbReference>
<keyword evidence="3 6" id="KW-1133">Transmembrane helix</keyword>
<accession>A0A6L9Y1K5</accession>
<keyword evidence="2 6" id="KW-0812">Transmembrane</keyword>
<keyword evidence="5" id="KW-0046">Antibiotic resistance</keyword>
<evidence type="ECO:0000313" key="8">
    <source>
        <dbReference type="EMBL" id="NEN07550.1"/>
    </source>
</evidence>
<dbReference type="Pfam" id="PF01061">
    <property type="entry name" value="ABC2_membrane"/>
    <property type="match status" value="1"/>
</dbReference>
<evidence type="ECO:0000256" key="4">
    <source>
        <dbReference type="ARBA" id="ARBA00023136"/>
    </source>
</evidence>
<dbReference type="Proteomes" id="UP000474967">
    <property type="component" value="Unassembled WGS sequence"/>
</dbReference>
<evidence type="ECO:0000256" key="5">
    <source>
        <dbReference type="ARBA" id="ARBA00023251"/>
    </source>
</evidence>
<name>A0A6L9Y1K5_9MICO</name>
<dbReference type="GO" id="GO:0043190">
    <property type="term" value="C:ATP-binding cassette (ABC) transporter complex"/>
    <property type="evidence" value="ECO:0007669"/>
    <property type="project" value="InterPro"/>
</dbReference>
<proteinExistence type="predicted"/>
<dbReference type="RefSeq" id="WP_163291013.1">
    <property type="nucleotide sequence ID" value="NZ_JAAGWY010000004.1"/>
</dbReference>
<gene>
    <name evidence="8" type="ORF">G3T36_16940</name>
</gene>
<evidence type="ECO:0000256" key="3">
    <source>
        <dbReference type="ARBA" id="ARBA00022989"/>
    </source>
</evidence>
<dbReference type="InterPro" id="IPR013525">
    <property type="entry name" value="ABC2_TM"/>
</dbReference>
<keyword evidence="9" id="KW-1185">Reference proteome</keyword>
<dbReference type="EMBL" id="JAAGWY010000004">
    <property type="protein sequence ID" value="NEN07550.1"/>
    <property type="molecule type" value="Genomic_DNA"/>
</dbReference>
<dbReference type="AlphaFoldDB" id="A0A6L9Y1K5"/>
<feature type="transmembrane region" description="Helical" evidence="6">
    <location>
        <begin position="170"/>
        <end position="198"/>
    </location>
</feature>
<feature type="domain" description="ABC-2 type transporter transmembrane" evidence="7">
    <location>
        <begin position="4"/>
        <end position="200"/>
    </location>
</feature>
<feature type="transmembrane region" description="Helical" evidence="6">
    <location>
        <begin position="218"/>
        <end position="239"/>
    </location>
</feature>
<organism evidence="8 9">
    <name type="scientific">Leifsonia tongyongensis</name>
    <dbReference type="NCBI Taxonomy" id="1268043"/>
    <lineage>
        <taxon>Bacteria</taxon>
        <taxon>Bacillati</taxon>
        <taxon>Actinomycetota</taxon>
        <taxon>Actinomycetes</taxon>
        <taxon>Micrococcales</taxon>
        <taxon>Microbacteriaceae</taxon>
        <taxon>Leifsonia</taxon>
    </lineage>
</organism>
<evidence type="ECO:0000259" key="7">
    <source>
        <dbReference type="Pfam" id="PF01061"/>
    </source>
</evidence>
<feature type="transmembrane region" description="Helical" evidence="6">
    <location>
        <begin position="92"/>
        <end position="121"/>
    </location>
</feature>
<evidence type="ECO:0000256" key="6">
    <source>
        <dbReference type="SAM" id="Phobius"/>
    </source>
</evidence>
<dbReference type="GO" id="GO:0046677">
    <property type="term" value="P:response to antibiotic"/>
    <property type="evidence" value="ECO:0007669"/>
    <property type="project" value="UniProtKB-KW"/>
</dbReference>